<organism evidence="2 3">
    <name type="scientific">Vibrio porteresiae DSM 19223</name>
    <dbReference type="NCBI Taxonomy" id="1123496"/>
    <lineage>
        <taxon>Bacteria</taxon>
        <taxon>Pseudomonadati</taxon>
        <taxon>Pseudomonadota</taxon>
        <taxon>Gammaproteobacteria</taxon>
        <taxon>Vibrionales</taxon>
        <taxon>Vibrionaceae</taxon>
        <taxon>Vibrio</taxon>
    </lineage>
</organism>
<feature type="domain" description="Metallo-beta-lactamase" evidence="1">
    <location>
        <begin position="17"/>
        <end position="213"/>
    </location>
</feature>
<dbReference type="InterPro" id="IPR001279">
    <property type="entry name" value="Metallo-B-lactamas"/>
</dbReference>
<evidence type="ECO:0000259" key="1">
    <source>
        <dbReference type="SMART" id="SM00849"/>
    </source>
</evidence>
<sequence length="246" mass="28048">MKIDVIGCGSALSTKLNTSAILVEDNTQCWLVDCGPTIPRALWQRKLDINQIQVIYFTHIHPDHCAGLPALLGQWRSFKRSAPLTIYCQKPQQASLEQLVSLASWPDKDWPFPITWRTIEDQFQHENWQLESAATQHEVPNRALLINNGEFSLFYSGDGRPTKSSIALMRKAQLIFQECACFDALPESSSHGDYPQSLALYKELGEKPMYLYHCWDEYREAIEQAVKQEAHLHVSDDGLVLTSAEW</sequence>
<dbReference type="PANTHER" id="PTHR46018">
    <property type="entry name" value="ZINC PHOSPHODIESTERASE ELAC PROTEIN 1"/>
    <property type="match status" value="1"/>
</dbReference>
<dbReference type="PANTHER" id="PTHR46018:SF2">
    <property type="entry name" value="ZINC PHOSPHODIESTERASE ELAC PROTEIN 1"/>
    <property type="match status" value="1"/>
</dbReference>
<proteinExistence type="predicted"/>
<accession>A0ABZ0QHZ8</accession>
<dbReference type="InterPro" id="IPR036866">
    <property type="entry name" value="RibonucZ/Hydroxyglut_hydro"/>
</dbReference>
<dbReference type="Gene3D" id="3.60.15.10">
    <property type="entry name" value="Ribonuclease Z/Hydroxyacylglutathione hydrolase-like"/>
    <property type="match status" value="1"/>
</dbReference>
<dbReference type="CDD" id="cd16272">
    <property type="entry name" value="RNaseZ_MBL-fold"/>
    <property type="match status" value="1"/>
</dbReference>
<keyword evidence="3" id="KW-1185">Reference proteome</keyword>
<gene>
    <name evidence="2" type="ORF">R8Z52_24680</name>
</gene>
<dbReference type="Pfam" id="PF23023">
    <property type="entry name" value="Anti-Pycsar_Apyc1"/>
    <property type="match status" value="1"/>
</dbReference>
<evidence type="ECO:0000313" key="2">
    <source>
        <dbReference type="EMBL" id="WPC76109.1"/>
    </source>
</evidence>
<name>A0ABZ0QHZ8_9VIBR</name>
<evidence type="ECO:0000313" key="3">
    <source>
        <dbReference type="Proteomes" id="UP001304071"/>
    </source>
</evidence>
<dbReference type="SMART" id="SM00849">
    <property type="entry name" value="Lactamase_B"/>
    <property type="match status" value="1"/>
</dbReference>
<dbReference type="Proteomes" id="UP001304071">
    <property type="component" value="Chromosome 2"/>
</dbReference>
<dbReference type="EMBL" id="CP138204">
    <property type="protein sequence ID" value="WPC76109.1"/>
    <property type="molecule type" value="Genomic_DNA"/>
</dbReference>
<reference evidence="2 3" key="1">
    <citation type="submission" date="2023-11" db="EMBL/GenBank/DDBJ databases">
        <title>Plant-associative lifestyle of Vibrio porteresiae and its evolutionary dynamics.</title>
        <authorList>
            <person name="Rameshkumar N."/>
            <person name="Kirti K."/>
        </authorList>
    </citation>
    <scope>NUCLEOTIDE SEQUENCE [LARGE SCALE GENOMIC DNA]</scope>
    <source>
        <strain evidence="2 3">MSSRF30</strain>
    </source>
</reference>
<protein>
    <submittedName>
        <fullName evidence="2">Ribonuclease Z</fullName>
    </submittedName>
</protein>
<dbReference type="SUPFAM" id="SSF56281">
    <property type="entry name" value="Metallo-hydrolase/oxidoreductase"/>
    <property type="match status" value="1"/>
</dbReference>
<dbReference type="RefSeq" id="WP_261896502.1">
    <property type="nucleotide sequence ID" value="NZ_AP024896.1"/>
</dbReference>